<name>A0A1I5MMH6_9BACT</name>
<evidence type="ECO:0000256" key="7">
    <source>
        <dbReference type="ARBA" id="ARBA00022884"/>
    </source>
</evidence>
<dbReference type="RefSeq" id="WP_092911251.1">
    <property type="nucleotide sequence ID" value="NZ_FOXB01000006.1"/>
</dbReference>
<dbReference type="InterPro" id="IPR004476">
    <property type="entry name" value="RNase_II/RNase_R"/>
</dbReference>
<keyword evidence="3" id="KW-0963">Cytoplasm</keyword>
<protein>
    <recommendedName>
        <fullName evidence="2">exoribonuclease II</fullName>
        <ecNumber evidence="2">3.1.13.1</ecNumber>
    </recommendedName>
</protein>
<gene>
    <name evidence="9" type="ORF">SAMN05216234_10648</name>
</gene>
<dbReference type="Gene3D" id="2.40.50.140">
    <property type="entry name" value="Nucleic acid-binding proteins"/>
    <property type="match status" value="1"/>
</dbReference>
<dbReference type="InterPro" id="IPR057293">
    <property type="entry name" value="RNR_OB2"/>
</dbReference>
<dbReference type="InterPro" id="IPR022966">
    <property type="entry name" value="RNase_II/R_CS"/>
</dbReference>
<proteinExistence type="predicted"/>
<dbReference type="SMART" id="SM00955">
    <property type="entry name" value="RNB"/>
    <property type="match status" value="1"/>
</dbReference>
<dbReference type="EC" id="3.1.13.1" evidence="2"/>
<keyword evidence="4" id="KW-0540">Nuclease</keyword>
<dbReference type="InterPro" id="IPR001900">
    <property type="entry name" value="RNase_II/R"/>
</dbReference>
<dbReference type="Pfam" id="PF00773">
    <property type="entry name" value="RNB"/>
    <property type="match status" value="1"/>
</dbReference>
<evidence type="ECO:0000256" key="5">
    <source>
        <dbReference type="ARBA" id="ARBA00022801"/>
    </source>
</evidence>
<keyword evidence="7" id="KW-0694">RNA-binding</keyword>
<reference evidence="9 10" key="1">
    <citation type="submission" date="2016-10" db="EMBL/GenBank/DDBJ databases">
        <authorList>
            <person name="de Groot N.N."/>
        </authorList>
    </citation>
    <scope>NUCLEOTIDE SEQUENCE [LARGE SCALE GENOMIC DNA]</scope>
    <source>
        <strain evidence="9 10">EP1-55-1</strain>
    </source>
</reference>
<accession>A0A1I5MMH6</accession>
<dbReference type="Pfam" id="PF22896">
    <property type="entry name" value="OB_RNR_1st"/>
    <property type="match status" value="1"/>
</dbReference>
<evidence type="ECO:0000313" key="9">
    <source>
        <dbReference type="EMBL" id="SFP10136.1"/>
    </source>
</evidence>
<feature type="domain" description="RNB" evidence="8">
    <location>
        <begin position="211"/>
        <end position="533"/>
    </location>
</feature>
<dbReference type="SUPFAM" id="SSF50249">
    <property type="entry name" value="Nucleic acid-binding proteins"/>
    <property type="match status" value="2"/>
</dbReference>
<sequence>MKSFLTRIAKGAYKTDIEKEYKPLLEELLRERIVKEIGEKVQLDSKYRAGIVDLLPSGTAFLELIGAKGRDLLIEFQNLNGAKNGDYVIVKRIFGKPGRPSARVVKVVQPAFVYAVGYIKSTESGLQPFHIKTDLPMELKSSIEKLSEHTVFQVDNRTSEITQILGNLNDPKVDEKISLAIFNKQEQFSKEAETEALSWGDSVDASLYPDRTDLRHLPFCTIDPVDAKDFDDAIYWDEKNHTLYVAIADVSSYVTPDCAIDKEARSRGFSIYFPHKSIPMLPRALSENICSLKPNVDRLAYVCKLELDIETLNVKKHSFFEAIIRSRRRYNYDEIDAYLENGIESAKEDDKETLSFIFPLKEITDRLRAERLKRGYDFRSTEVRMTLDDDQNLISTRMESSTPSHGLIEDCMLLANKAAAEHFDYGIFRVHEPPSPERIEKLVDELGKIGIFVDESESDFHSLVLALQKEAREKGVEPYVDQLIIQTQKQAGYSAENIGHFGLGFERYTHFTSPIRRYSDLTLHRLLKAILANDEKKREYILRNIEPLCIKISELEREATRVEWDFMARKYARWADANRDTTLHAVVIEASQIPAATTDKDILGMRIFCDKSDLLLFDRIEANVNTVHLAQAKIFVHVESTKHLFDNDEF</sequence>
<dbReference type="AlphaFoldDB" id="A0A1I5MMH6"/>
<dbReference type="PANTHER" id="PTHR23355:SF9">
    <property type="entry name" value="DIS3-LIKE EXONUCLEASE 2"/>
    <property type="match status" value="1"/>
</dbReference>
<dbReference type="InterPro" id="IPR050180">
    <property type="entry name" value="RNR_Ribonuclease"/>
</dbReference>
<comment type="catalytic activity">
    <reaction evidence="1">
        <text>Exonucleolytic cleavage in the 3'- to 5'-direction to yield nucleoside 5'-phosphates.</text>
        <dbReference type="EC" id="3.1.13.1"/>
    </reaction>
</comment>
<evidence type="ECO:0000256" key="1">
    <source>
        <dbReference type="ARBA" id="ARBA00001849"/>
    </source>
</evidence>
<dbReference type="GO" id="GO:0005829">
    <property type="term" value="C:cytosol"/>
    <property type="evidence" value="ECO:0007669"/>
    <property type="project" value="TreeGrafter"/>
</dbReference>
<dbReference type="Proteomes" id="UP000199227">
    <property type="component" value="Unassembled WGS sequence"/>
</dbReference>
<dbReference type="GO" id="GO:0006402">
    <property type="term" value="P:mRNA catabolic process"/>
    <property type="evidence" value="ECO:0007669"/>
    <property type="project" value="TreeGrafter"/>
</dbReference>
<dbReference type="PROSITE" id="PS01175">
    <property type="entry name" value="RIBONUCLEASE_II"/>
    <property type="match status" value="1"/>
</dbReference>
<dbReference type="PANTHER" id="PTHR23355">
    <property type="entry name" value="RIBONUCLEASE"/>
    <property type="match status" value="1"/>
</dbReference>
<keyword evidence="5" id="KW-0378">Hydrolase</keyword>
<evidence type="ECO:0000256" key="6">
    <source>
        <dbReference type="ARBA" id="ARBA00022839"/>
    </source>
</evidence>
<evidence type="ECO:0000313" key="10">
    <source>
        <dbReference type="Proteomes" id="UP000199227"/>
    </source>
</evidence>
<keyword evidence="6" id="KW-0269">Exonuclease</keyword>
<dbReference type="Pfam" id="PF24190">
    <property type="entry name" value="OB_RNR_2nd"/>
    <property type="match status" value="1"/>
</dbReference>
<evidence type="ECO:0000259" key="8">
    <source>
        <dbReference type="SMART" id="SM00955"/>
    </source>
</evidence>
<evidence type="ECO:0000256" key="4">
    <source>
        <dbReference type="ARBA" id="ARBA00022722"/>
    </source>
</evidence>
<dbReference type="STRING" id="223786.SAMN05216234_10648"/>
<evidence type="ECO:0000256" key="2">
    <source>
        <dbReference type="ARBA" id="ARBA00012163"/>
    </source>
</evidence>
<dbReference type="EMBL" id="FOXB01000006">
    <property type="protein sequence ID" value="SFP10136.1"/>
    <property type="molecule type" value="Genomic_DNA"/>
</dbReference>
<dbReference type="InterPro" id="IPR054561">
    <property type="entry name" value="RNR_OB1_N"/>
</dbReference>
<dbReference type="OrthoDB" id="9764149at2"/>
<dbReference type="InterPro" id="IPR012340">
    <property type="entry name" value="NA-bd_OB-fold"/>
</dbReference>
<dbReference type="GO" id="GO:0003723">
    <property type="term" value="F:RNA binding"/>
    <property type="evidence" value="ECO:0007669"/>
    <property type="project" value="UniProtKB-KW"/>
</dbReference>
<organism evidence="9 10">
    <name type="scientific">Hydrogenimonas thermophila</name>
    <dbReference type="NCBI Taxonomy" id="223786"/>
    <lineage>
        <taxon>Bacteria</taxon>
        <taxon>Pseudomonadati</taxon>
        <taxon>Campylobacterota</taxon>
        <taxon>Epsilonproteobacteria</taxon>
        <taxon>Campylobacterales</taxon>
        <taxon>Hydrogenimonadaceae</taxon>
        <taxon>Hydrogenimonas</taxon>
    </lineage>
</organism>
<evidence type="ECO:0000256" key="3">
    <source>
        <dbReference type="ARBA" id="ARBA00022490"/>
    </source>
</evidence>
<dbReference type="NCBIfam" id="TIGR00358">
    <property type="entry name" value="3_prime_RNase"/>
    <property type="match status" value="1"/>
</dbReference>
<dbReference type="GO" id="GO:0008859">
    <property type="term" value="F:exoribonuclease II activity"/>
    <property type="evidence" value="ECO:0007669"/>
    <property type="project" value="UniProtKB-EC"/>
</dbReference>
<keyword evidence="10" id="KW-1185">Reference proteome</keyword>